<evidence type="ECO:0000313" key="12">
    <source>
        <dbReference type="Proteomes" id="UP001329825"/>
    </source>
</evidence>
<evidence type="ECO:0000313" key="11">
    <source>
        <dbReference type="EMBL" id="WRT68121.1"/>
    </source>
</evidence>
<keyword evidence="12" id="KW-1185">Reference proteome</keyword>
<dbReference type="SUPFAM" id="SSF103473">
    <property type="entry name" value="MFS general substrate transporter"/>
    <property type="match status" value="1"/>
</dbReference>
<evidence type="ECO:0000256" key="4">
    <source>
        <dbReference type="ARBA" id="ARBA00022692"/>
    </source>
</evidence>
<dbReference type="NCBIfam" id="TIGR00879">
    <property type="entry name" value="SP"/>
    <property type="match status" value="1"/>
</dbReference>
<dbReference type="PANTHER" id="PTHR48022">
    <property type="entry name" value="PLASTIDIC GLUCOSE TRANSPORTER 4"/>
    <property type="match status" value="1"/>
</dbReference>
<dbReference type="InterPro" id="IPR036259">
    <property type="entry name" value="MFS_trans_sf"/>
</dbReference>
<feature type="transmembrane region" description="Helical" evidence="9">
    <location>
        <begin position="442"/>
        <end position="461"/>
    </location>
</feature>
<evidence type="ECO:0000256" key="2">
    <source>
        <dbReference type="ARBA" id="ARBA00010992"/>
    </source>
</evidence>
<evidence type="ECO:0000256" key="3">
    <source>
        <dbReference type="ARBA" id="ARBA00022448"/>
    </source>
</evidence>
<protein>
    <recommendedName>
        <fullName evidence="10">Major facilitator superfamily (MFS) profile domain-containing protein</fullName>
    </recommendedName>
</protein>
<comment type="subcellular location">
    <subcellularLocation>
        <location evidence="1">Membrane</location>
        <topology evidence="1">Multi-pass membrane protein</topology>
    </subcellularLocation>
</comment>
<keyword evidence="3 8" id="KW-0813">Transport</keyword>
<dbReference type="Proteomes" id="UP001329825">
    <property type="component" value="Chromosome 6"/>
</dbReference>
<keyword evidence="4 9" id="KW-0812">Transmembrane</keyword>
<keyword evidence="5 9" id="KW-1133">Transmembrane helix</keyword>
<feature type="transmembrane region" description="Helical" evidence="9">
    <location>
        <begin position="408"/>
        <end position="430"/>
    </location>
</feature>
<dbReference type="EMBL" id="CP141886">
    <property type="protein sequence ID" value="WRT68121.1"/>
    <property type="molecule type" value="Genomic_DNA"/>
</dbReference>
<keyword evidence="6 9" id="KW-0472">Membrane</keyword>
<dbReference type="PROSITE" id="PS50850">
    <property type="entry name" value="MFS"/>
    <property type="match status" value="1"/>
</dbReference>
<name>A0ABZ1D570_9TREE</name>
<feature type="transmembrane region" description="Helical" evidence="9">
    <location>
        <begin position="187"/>
        <end position="209"/>
    </location>
</feature>
<proteinExistence type="inferred from homology"/>
<feature type="transmembrane region" description="Helical" evidence="9">
    <location>
        <begin position="375"/>
        <end position="396"/>
    </location>
</feature>
<feature type="transmembrane region" description="Helical" evidence="9">
    <location>
        <begin position="158"/>
        <end position="180"/>
    </location>
</feature>
<feature type="transmembrane region" description="Helical" evidence="9">
    <location>
        <begin position="12"/>
        <end position="32"/>
    </location>
</feature>
<dbReference type="InterPro" id="IPR005828">
    <property type="entry name" value="MFS_sugar_transport-like"/>
</dbReference>
<evidence type="ECO:0000256" key="7">
    <source>
        <dbReference type="ARBA" id="ARBA00049119"/>
    </source>
</evidence>
<dbReference type="Gene3D" id="1.20.1250.20">
    <property type="entry name" value="MFS general substrate transporter like domains"/>
    <property type="match status" value="1"/>
</dbReference>
<comment type="similarity">
    <text evidence="2 8">Belongs to the major facilitator superfamily. Sugar transporter (TC 2.A.1.1) family.</text>
</comment>
<evidence type="ECO:0000256" key="1">
    <source>
        <dbReference type="ARBA" id="ARBA00004141"/>
    </source>
</evidence>
<evidence type="ECO:0000256" key="9">
    <source>
        <dbReference type="SAM" id="Phobius"/>
    </source>
</evidence>
<evidence type="ECO:0000259" key="10">
    <source>
        <dbReference type="PROSITE" id="PS50850"/>
    </source>
</evidence>
<feature type="transmembrane region" description="Helical" evidence="9">
    <location>
        <begin position="298"/>
        <end position="321"/>
    </location>
</feature>
<evidence type="ECO:0000256" key="8">
    <source>
        <dbReference type="RuleBase" id="RU003346"/>
    </source>
</evidence>
<evidence type="ECO:0000256" key="6">
    <source>
        <dbReference type="ARBA" id="ARBA00023136"/>
    </source>
</evidence>
<feature type="transmembrane region" description="Helical" evidence="9">
    <location>
        <begin position="341"/>
        <end position="363"/>
    </location>
</feature>
<gene>
    <name evidence="11" type="ORF">IL334_005096</name>
</gene>
<comment type="catalytic activity">
    <reaction evidence="7">
        <text>myo-inositol(out) + H(+)(out) = myo-inositol(in) + H(+)(in)</text>
        <dbReference type="Rhea" id="RHEA:60364"/>
        <dbReference type="ChEBI" id="CHEBI:15378"/>
        <dbReference type="ChEBI" id="CHEBI:17268"/>
    </reaction>
</comment>
<dbReference type="InterPro" id="IPR020846">
    <property type="entry name" value="MFS_dom"/>
</dbReference>
<organism evidence="11 12">
    <name type="scientific">Kwoniella shivajii</name>
    <dbReference type="NCBI Taxonomy" id="564305"/>
    <lineage>
        <taxon>Eukaryota</taxon>
        <taxon>Fungi</taxon>
        <taxon>Dikarya</taxon>
        <taxon>Basidiomycota</taxon>
        <taxon>Agaricomycotina</taxon>
        <taxon>Tremellomycetes</taxon>
        <taxon>Tremellales</taxon>
        <taxon>Cryptococcaceae</taxon>
        <taxon>Kwoniella</taxon>
    </lineage>
</organism>
<accession>A0ABZ1D570</accession>
<dbReference type="Pfam" id="PF00083">
    <property type="entry name" value="Sugar_tr"/>
    <property type="match status" value="1"/>
</dbReference>
<dbReference type="PANTHER" id="PTHR48022:SF17">
    <property type="entry name" value="HEXOSE TRANSPORTER"/>
    <property type="match status" value="1"/>
</dbReference>
<dbReference type="InterPro" id="IPR003663">
    <property type="entry name" value="Sugar/inositol_transpt"/>
</dbReference>
<dbReference type="GeneID" id="87957227"/>
<feature type="domain" description="Major facilitator superfamily (MFS) profile" evidence="10">
    <location>
        <begin position="14"/>
        <end position="465"/>
    </location>
</feature>
<dbReference type="RefSeq" id="XP_062792861.1">
    <property type="nucleotide sequence ID" value="XM_062936810.1"/>
</dbReference>
<sequence>MGFLSGVTPRGFLIMVFASLGGLLFGFDNGWWGTVLGEQAFLCDYGATIMVKGVPTCNLTTSQQSAGTGVGSAGIMIGCAIAMYLNNRIGRQRSIFSLAIISIIGIVVEMTSAIGSPARYGQFLAGKVINSIAMGVACNVIPIYLSETSPASARGFVINMYQTVQIIGVIVASGSVYAVATRTDKSGYLIPMGIQLLAPTLILAVVPFIPESPRWLVWVGRKEDAINASSSLFKSEGNDFDASDYVHKLEIAFQEQREEAQATGWRDLARQPDLRRVLIAMGIQSLQQAQGSSYMTNYIVSFLIGVGVVNYFPVIMGLYCLYFVTICTGSFLPDLIGRRPILLSTSAFCAATLIIVSILTTAFADPSSSVQKASIALIFLWYASFGAQSPLIWIVTAEAAPTRNREKVLGLATFCGFGVQLIITFVAPYLQDPGFGNLGSKIGFIWGAFSLINIAFVFFFVPETKGHSLEQLDYLYENRVATRKFKGYHFDDAVLATNTNVVDEITIEKSDNRKNELEY</sequence>
<dbReference type="InterPro" id="IPR050360">
    <property type="entry name" value="MFS_Sugar_Transporters"/>
</dbReference>
<evidence type="ECO:0000256" key="5">
    <source>
        <dbReference type="ARBA" id="ARBA00022989"/>
    </source>
</evidence>
<feature type="transmembrane region" description="Helical" evidence="9">
    <location>
        <begin position="95"/>
        <end position="116"/>
    </location>
</feature>
<reference evidence="11 12" key="1">
    <citation type="submission" date="2024-01" db="EMBL/GenBank/DDBJ databases">
        <title>Comparative genomics of Cryptococcus and Kwoniella reveals pathogenesis evolution and contrasting modes of karyotype evolution via chromosome fusion or intercentromeric recombination.</title>
        <authorList>
            <person name="Coelho M.A."/>
            <person name="David-Palma M."/>
            <person name="Shea T."/>
            <person name="Bowers K."/>
            <person name="McGinley-Smith S."/>
            <person name="Mohammad A.W."/>
            <person name="Gnirke A."/>
            <person name="Yurkov A.M."/>
            <person name="Nowrousian M."/>
            <person name="Sun S."/>
            <person name="Cuomo C.A."/>
            <person name="Heitman J."/>
        </authorList>
    </citation>
    <scope>NUCLEOTIDE SEQUENCE [LARGE SCALE GENOMIC DNA]</scope>
    <source>
        <strain evidence="11">CBS 11374</strain>
    </source>
</reference>